<name>A0AAW8MB73_9PSED</name>
<proteinExistence type="predicted"/>
<evidence type="ECO:0000313" key="4">
    <source>
        <dbReference type="Proteomes" id="UP001252613"/>
    </source>
</evidence>
<accession>A0AAW8MB73</accession>
<comment type="caution">
    <text evidence="3">The sequence shown here is derived from an EMBL/GenBank/DDBJ whole genome shotgun (WGS) entry which is preliminary data.</text>
</comment>
<organism evidence="3 4">
    <name type="scientific">Pseudomonas brassicacearum</name>
    <dbReference type="NCBI Taxonomy" id="930166"/>
    <lineage>
        <taxon>Bacteria</taxon>
        <taxon>Pseudomonadati</taxon>
        <taxon>Pseudomonadota</taxon>
        <taxon>Gammaproteobacteria</taxon>
        <taxon>Pseudomonadales</taxon>
        <taxon>Pseudomonadaceae</taxon>
        <taxon>Pseudomonas</taxon>
    </lineage>
</organism>
<dbReference type="InterPro" id="IPR008964">
    <property type="entry name" value="Invasin/intimin_cell_adhesion"/>
</dbReference>
<dbReference type="EMBL" id="JAVDVC010000005">
    <property type="protein sequence ID" value="MDR6958985.1"/>
    <property type="molecule type" value="Genomic_DNA"/>
</dbReference>
<protein>
    <recommendedName>
        <fullName evidence="5">Virulence plasmid 28 protein</fullName>
    </recommendedName>
</protein>
<dbReference type="RefSeq" id="WP_310361321.1">
    <property type="nucleotide sequence ID" value="NZ_JAVDVC010000005.1"/>
</dbReference>
<feature type="region of interest" description="Disordered" evidence="2">
    <location>
        <begin position="787"/>
        <end position="806"/>
    </location>
</feature>
<keyword evidence="1" id="KW-0843">Virulence</keyword>
<dbReference type="Gene3D" id="2.60.40.10">
    <property type="entry name" value="Immunoglobulins"/>
    <property type="match status" value="2"/>
</dbReference>
<evidence type="ECO:0008006" key="5">
    <source>
        <dbReference type="Google" id="ProtNLM"/>
    </source>
</evidence>
<dbReference type="InterPro" id="IPR013783">
    <property type="entry name" value="Ig-like_fold"/>
</dbReference>
<evidence type="ECO:0000256" key="1">
    <source>
        <dbReference type="ARBA" id="ARBA00023026"/>
    </source>
</evidence>
<dbReference type="InterPro" id="IPR018003">
    <property type="entry name" value="Insecticidal_toxin/plasmid_vir"/>
</dbReference>
<reference evidence="3" key="1">
    <citation type="submission" date="2023-07" db="EMBL/GenBank/DDBJ databases">
        <title>Sorghum-associated microbial communities from plants grown in Nebraska, USA.</title>
        <authorList>
            <person name="Schachtman D."/>
        </authorList>
    </citation>
    <scope>NUCLEOTIDE SEQUENCE</scope>
    <source>
        <strain evidence="3">3432</strain>
    </source>
</reference>
<dbReference type="Pfam" id="PF03538">
    <property type="entry name" value="VRP1"/>
    <property type="match status" value="1"/>
</dbReference>
<evidence type="ECO:0000256" key="2">
    <source>
        <dbReference type="SAM" id="MobiDB-lite"/>
    </source>
</evidence>
<sequence length="1195" mass="131400">MKDSPARIASRFCEQLLAGRQSDQLSDIEQYFAAGGSVCALARKGVAGLVNEYGLEREDAEALAFRLNGLATRVLRGFIEDQLTRHESLPSHLRQGLLTLVDGPTYEGLFKPNFGNKCPSDAIEAIHSPVAYAVWLKHWSQRRLVPSEASDAYALTLRRKDLDLLRIDPVTTHRVVSSVEVISAVLEKSIADSLGGGGNLDEKLSRRRYPNGLPYHHPWTTLDELTRDLGISVGTVVRWCDPAFPYFLRALPWGDTYGHALTQAARLSPALRQLMLEASPFPDGDQDSYFKENFAARSNIESQNLNQTFFFNQRTQLTQSGLEALLSVELFAPTLSEHALMLDARVTPGHSGSVFVNNGLAEPSMFITYDGDVKTYKIIELISDDGIYTTDRIDRLNRKIRLDKALELPSHETDALLSAIIGAESNSAATANASSQTPPPDYWMTSSTVRALGLFRMLQEDYRCSAQEFAVFVGDISVFGRGSELSQFDRVFNRDTLSTPALLMDDGTFELIPETEADALTVAQICGGLNIDLATYFNLAPLIANALGLTALQRSLPVLSSFYRMARLAQLLGIAPNVAVEILRRLSGESGLVALLGRPVIGADDQAADVLTSIQRLEGWVRWCADNNLDVAWTVERVQPVAAPTEPSPAQSRLFDLLRSQLAPALFTEAALRMAGVPPLSNDRQWTQQLLELADTHGLVIHRSESADLPYEDYARAMVERIVRQVLGRDDPQAVEQIVGVLLSSRAGQRSVVQESLGVYGELSASLALPVLVWSGSTVYEVLSYVSGRPTTDPSSRNHRRDDEPGDPFLGTLVGFTHRSDVVKTLKLSEAFLTLYLSVGDGVEPAPTTGPFTPRALYYLTVYNRAVALSQKPESQLLDYLELVNGLPNDLSGDGLRLVQAHAAELLAERFDWSAEEVRACADRVNPGQGYIRSLGHLDLFTRLRGFSLQSTLDASTTLKLGMLSPDASFSAYQTVADQVTAQLADPHRTSPLYGLHAGGDRVEVQSTIDRSEMIANSNQTAELTLTVTLAGEPQKNVNVYWTSKSCHIDPPTSPTNQYGKVTATVYAGTTMGRDLISYRLDAREPQPAVTITLGNDPSTFEFAHLESEFRIKEEKVGTDVTLRVFLRDRYGNPAVHESVSWELKPLYSIPVLGTTNDDGIAEVTFTSSTEMEIEEPTVLKDSANFFFRSIKFIP</sequence>
<evidence type="ECO:0000313" key="3">
    <source>
        <dbReference type="EMBL" id="MDR6958985.1"/>
    </source>
</evidence>
<dbReference type="AlphaFoldDB" id="A0AAW8MB73"/>
<dbReference type="Proteomes" id="UP001252613">
    <property type="component" value="Unassembled WGS sequence"/>
</dbReference>
<dbReference type="SUPFAM" id="SSF49373">
    <property type="entry name" value="Invasin/intimin cell-adhesion fragments"/>
    <property type="match status" value="2"/>
</dbReference>
<gene>
    <name evidence="3" type="ORF">J2W43_002972</name>
</gene>